<dbReference type="PANTHER" id="PTHR33096:SF1">
    <property type="entry name" value="CXC1-LIKE CYSTEINE CLUSTER ASSOCIATED WITH KDZ TRANSPOSASES DOMAIN-CONTAINING PROTEIN"/>
    <property type="match status" value="1"/>
</dbReference>
<sequence length="159" mass="18511">MEAYFSCDELEKEFEVLFISVVISEISLWIRRSICCWFGRKSHSSLNRWYSCSPSVSRSIWVYTLERPLHPRSSRQFSVAKSLLNVNHSLNQPMTYSELAALCLDEVFWQVIFFFHSTAPWETHSDVQKGIQALHVLGRASEELHIIYQGVCTFMGNRV</sequence>
<dbReference type="OrthoDB" id="3364670at2759"/>
<dbReference type="VEuPathDB" id="FungiDB:VP01_3397g1"/>
<reference evidence="1 2" key="1">
    <citation type="submission" date="2015-08" db="EMBL/GenBank/DDBJ databases">
        <title>Next Generation Sequencing and Analysis of the Genome of Puccinia sorghi L Schw, the Causal Agent of Maize Common Rust.</title>
        <authorList>
            <person name="Rochi L."/>
            <person name="Burguener G."/>
            <person name="Darino M."/>
            <person name="Turjanski A."/>
            <person name="Kreff E."/>
            <person name="Dieguez M.J."/>
            <person name="Sacco F."/>
        </authorList>
    </citation>
    <scope>NUCLEOTIDE SEQUENCE [LARGE SCALE GENOMIC DNA]</scope>
    <source>
        <strain evidence="1 2">RO10H11247</strain>
    </source>
</reference>
<name>A0A0L6UWR4_9BASI</name>
<keyword evidence="2" id="KW-1185">Reference proteome</keyword>
<organism evidence="1 2">
    <name type="scientific">Puccinia sorghi</name>
    <dbReference type="NCBI Taxonomy" id="27349"/>
    <lineage>
        <taxon>Eukaryota</taxon>
        <taxon>Fungi</taxon>
        <taxon>Dikarya</taxon>
        <taxon>Basidiomycota</taxon>
        <taxon>Pucciniomycotina</taxon>
        <taxon>Pucciniomycetes</taxon>
        <taxon>Pucciniales</taxon>
        <taxon>Pucciniaceae</taxon>
        <taxon>Puccinia</taxon>
    </lineage>
</organism>
<evidence type="ECO:0000313" key="2">
    <source>
        <dbReference type="Proteomes" id="UP000037035"/>
    </source>
</evidence>
<evidence type="ECO:0000313" key="1">
    <source>
        <dbReference type="EMBL" id="KNZ52934.1"/>
    </source>
</evidence>
<gene>
    <name evidence="1" type="ORF">VP01_3397g1</name>
</gene>
<dbReference type="STRING" id="27349.A0A0L6UWR4"/>
<dbReference type="PANTHER" id="PTHR33096">
    <property type="entry name" value="CXC2 DOMAIN-CONTAINING PROTEIN"/>
    <property type="match status" value="1"/>
</dbReference>
<dbReference type="AlphaFoldDB" id="A0A0L6UWR4"/>
<dbReference type="Proteomes" id="UP000037035">
    <property type="component" value="Unassembled WGS sequence"/>
</dbReference>
<comment type="caution">
    <text evidence="1">The sequence shown here is derived from an EMBL/GenBank/DDBJ whole genome shotgun (WGS) entry which is preliminary data.</text>
</comment>
<protein>
    <submittedName>
        <fullName evidence="1">Uncharacterized protein</fullName>
    </submittedName>
</protein>
<accession>A0A0L6UWR4</accession>
<dbReference type="EMBL" id="LAVV01008387">
    <property type="protein sequence ID" value="KNZ52934.1"/>
    <property type="molecule type" value="Genomic_DNA"/>
</dbReference>
<proteinExistence type="predicted"/>